<accession>A0A024GWG6</accession>
<dbReference type="GO" id="GO:0015990">
    <property type="term" value="P:electron transport coupled proton transport"/>
    <property type="evidence" value="ECO:0007669"/>
    <property type="project" value="TreeGrafter"/>
</dbReference>
<sequence length="442" mass="49645">MLYVVSFLFGGVIKLDKVKVVGSLLISLFSLSLVFLKLAGSGGVPFSNQFYPLLLDEVSFLLVVLSFLICYLSIYSGFRHVGGGELGKYVFLMMFILLMLVILFCVGGFLGFFVIFEFVMMPMVFVIGVWGSQKERLTANYYFFFYTLFGGLPLLLSVIFLLKKGDLFFLLMKFSCVGNLVSFGSLVIVILAFLCKLPLYGVHIWLPKAHVEAPVGGSMVLAGLLLKMGGYGLMRCFMILVVPLGWGKYAFFCFLMVGILVPMFICFRQVDLKSFIAYSSVSHMSIALAGLVMYNVYGVLGGLLVFLGHGVISPMMFYSVNLMYERVGTRVVVGMGGFDSNMKFFFYYFLLVFVANMGYPPFVSFFGEVALYLSVLGFSFGGLLFLFLFLFFSGVVMIYFLVKIFKGKEVGKKMMFLEDREILIYWVGIYVLGLMSFLLKIF</sequence>
<evidence type="ECO:0000256" key="8">
    <source>
        <dbReference type="ARBA" id="ARBA00022967"/>
    </source>
</evidence>
<evidence type="ECO:0000256" key="9">
    <source>
        <dbReference type="ARBA" id="ARBA00022982"/>
    </source>
</evidence>
<comment type="function">
    <text evidence="16">Core subunit of the mitochondrial membrane respiratory chain NADH dehydrogenase (Complex I) which catalyzes electron transfer from NADH through the respiratory chain, using ubiquinone as an electron acceptor. Essential for the catalytic activity and assembly of complex I.</text>
</comment>
<evidence type="ECO:0000256" key="14">
    <source>
        <dbReference type="ARBA" id="ARBA00023136"/>
    </source>
</evidence>
<feature type="transmembrane region" description="Helical" evidence="16">
    <location>
        <begin position="218"/>
        <end position="243"/>
    </location>
</feature>
<comment type="similarity">
    <text evidence="2 16">Belongs to the complex I subunit 4 family.</text>
</comment>
<evidence type="ECO:0000256" key="1">
    <source>
        <dbReference type="ARBA" id="ARBA00004225"/>
    </source>
</evidence>
<evidence type="ECO:0000256" key="4">
    <source>
        <dbReference type="ARBA" id="ARBA00021006"/>
    </source>
</evidence>
<evidence type="ECO:0000256" key="2">
    <source>
        <dbReference type="ARBA" id="ARBA00009025"/>
    </source>
</evidence>
<protein>
    <recommendedName>
        <fullName evidence="4 16">NADH-ubiquinone oxidoreductase chain 4</fullName>
        <ecNumber evidence="3 16">7.1.1.2</ecNumber>
    </recommendedName>
</protein>
<evidence type="ECO:0000256" key="16">
    <source>
        <dbReference type="RuleBase" id="RU003297"/>
    </source>
</evidence>
<dbReference type="GO" id="GO:0048039">
    <property type="term" value="F:ubiquinone binding"/>
    <property type="evidence" value="ECO:0007669"/>
    <property type="project" value="TreeGrafter"/>
</dbReference>
<evidence type="ECO:0000256" key="6">
    <source>
        <dbReference type="ARBA" id="ARBA00022660"/>
    </source>
</evidence>
<dbReference type="AlphaFoldDB" id="A0A024GWG6"/>
<evidence type="ECO:0000256" key="10">
    <source>
        <dbReference type="ARBA" id="ARBA00022989"/>
    </source>
</evidence>
<dbReference type="PANTHER" id="PTHR43507">
    <property type="entry name" value="NADH-UBIQUINONE OXIDOREDUCTASE CHAIN 4"/>
    <property type="match status" value="1"/>
</dbReference>
<comment type="catalytic activity">
    <reaction evidence="15 16">
        <text>a ubiquinone + NADH + 5 H(+)(in) = a ubiquinol + NAD(+) + 4 H(+)(out)</text>
        <dbReference type="Rhea" id="RHEA:29091"/>
        <dbReference type="Rhea" id="RHEA-COMP:9565"/>
        <dbReference type="Rhea" id="RHEA-COMP:9566"/>
        <dbReference type="ChEBI" id="CHEBI:15378"/>
        <dbReference type="ChEBI" id="CHEBI:16389"/>
        <dbReference type="ChEBI" id="CHEBI:17976"/>
        <dbReference type="ChEBI" id="CHEBI:57540"/>
        <dbReference type="ChEBI" id="CHEBI:57945"/>
        <dbReference type="EC" id="7.1.1.2"/>
    </reaction>
</comment>
<evidence type="ECO:0000256" key="12">
    <source>
        <dbReference type="ARBA" id="ARBA00023075"/>
    </source>
</evidence>
<keyword evidence="13 16" id="KW-0496">Mitochondrion</keyword>
<keyword evidence="8" id="KW-1278">Translocase</keyword>
<keyword evidence="11 16" id="KW-0520">NAD</keyword>
<keyword evidence="6 16" id="KW-0679">Respiratory chain</keyword>
<gene>
    <name evidence="19" type="primary">nad4</name>
</gene>
<dbReference type="GO" id="GO:0008137">
    <property type="term" value="F:NADH dehydrogenase (ubiquinone) activity"/>
    <property type="evidence" value="ECO:0007669"/>
    <property type="project" value="UniProtKB-UniRule"/>
</dbReference>
<keyword evidence="12 16" id="KW-0830">Ubiquinone</keyword>
<feature type="transmembrane region" description="Helical" evidence="16">
    <location>
        <begin position="249"/>
        <end position="268"/>
    </location>
</feature>
<reference evidence="19" key="1">
    <citation type="journal article" date="2014" name="Genome Biol. Evol.">
        <title>Ascidian mitogenomics: comparison of evolutionary rates in closely related taxa provides evidence of ongoing speciation events.</title>
        <authorList>
            <person name="Griggio F."/>
            <person name="Voskoboynik A."/>
            <person name="Iannelli F."/>
            <person name="Justy F."/>
            <person name="Tilak M.K."/>
            <person name="Turon X."/>
            <person name="Pesole G."/>
            <person name="Douzery E.J."/>
            <person name="Mastrototaro F."/>
            <person name="Gissi C."/>
        </authorList>
    </citation>
    <scope>NUCLEOTIDE SEQUENCE</scope>
    <source>
        <tissue evidence="19">Colony</tissue>
    </source>
</reference>
<evidence type="ECO:0000259" key="17">
    <source>
        <dbReference type="Pfam" id="PF00361"/>
    </source>
</evidence>
<evidence type="ECO:0000256" key="5">
    <source>
        <dbReference type="ARBA" id="ARBA00022448"/>
    </source>
</evidence>
<feature type="transmembrane region" description="Helical" evidence="16">
    <location>
        <begin position="90"/>
        <end position="109"/>
    </location>
</feature>
<evidence type="ECO:0000259" key="18">
    <source>
        <dbReference type="Pfam" id="PF01059"/>
    </source>
</evidence>
<dbReference type="InterPro" id="IPR000260">
    <property type="entry name" value="NADH4_N"/>
</dbReference>
<comment type="subcellular location">
    <subcellularLocation>
        <location evidence="1 16">Mitochondrion membrane</location>
        <topology evidence="1 16">Multi-pass membrane protein</topology>
    </subcellularLocation>
</comment>
<evidence type="ECO:0000256" key="15">
    <source>
        <dbReference type="ARBA" id="ARBA00049551"/>
    </source>
</evidence>
<feature type="domain" description="NADH:quinone oxidoreductase/Mrp antiporter transmembrane" evidence="17">
    <location>
        <begin position="110"/>
        <end position="388"/>
    </location>
</feature>
<feature type="transmembrane region" description="Helical" evidence="16">
    <location>
        <begin position="143"/>
        <end position="162"/>
    </location>
</feature>
<dbReference type="GO" id="GO:0003954">
    <property type="term" value="F:NADH dehydrogenase activity"/>
    <property type="evidence" value="ECO:0007669"/>
    <property type="project" value="TreeGrafter"/>
</dbReference>
<name>A0A024GWG6_BOTVI</name>
<geneLocation type="mitochondrion" evidence="19"/>
<keyword evidence="14 16" id="KW-0472">Membrane</keyword>
<evidence type="ECO:0000256" key="7">
    <source>
        <dbReference type="ARBA" id="ARBA00022692"/>
    </source>
</evidence>
<proteinExistence type="inferred from homology"/>
<feature type="transmembrane region" description="Helical" evidence="16">
    <location>
        <begin position="423"/>
        <end position="441"/>
    </location>
</feature>
<feature type="transmembrane region" description="Helical" evidence="16">
    <location>
        <begin position="182"/>
        <end position="206"/>
    </location>
</feature>
<feature type="transmembrane region" description="Helical" evidence="16">
    <location>
        <begin position="345"/>
        <end position="363"/>
    </location>
</feature>
<dbReference type="EMBL" id="HF548552">
    <property type="protein sequence ID" value="CCO25704.1"/>
    <property type="molecule type" value="Genomic_DNA"/>
</dbReference>
<evidence type="ECO:0000313" key="19">
    <source>
        <dbReference type="EMBL" id="CCO25704.1"/>
    </source>
</evidence>
<dbReference type="EC" id="7.1.1.2" evidence="3 16"/>
<dbReference type="PRINTS" id="PR01437">
    <property type="entry name" value="NUOXDRDTASE4"/>
</dbReference>
<dbReference type="GO" id="GO:0031966">
    <property type="term" value="C:mitochondrial membrane"/>
    <property type="evidence" value="ECO:0007669"/>
    <property type="project" value="UniProtKB-SubCell"/>
</dbReference>
<keyword evidence="5 16" id="KW-0813">Transport</keyword>
<dbReference type="InterPro" id="IPR003918">
    <property type="entry name" value="NADH_UbQ_OxRdtase"/>
</dbReference>
<dbReference type="InterPro" id="IPR001750">
    <property type="entry name" value="ND/Mrp_TM"/>
</dbReference>
<organism evidence="19">
    <name type="scientific">Botrylloides violaceus</name>
    <name type="common">Orange cloak sea squirt</name>
    <dbReference type="NCBI Taxonomy" id="581057"/>
    <lineage>
        <taxon>Eukaryota</taxon>
        <taxon>Metazoa</taxon>
        <taxon>Chordata</taxon>
        <taxon>Tunicata</taxon>
        <taxon>Ascidiacea</taxon>
        <taxon>Stolidobranchia</taxon>
        <taxon>Styelidae</taxon>
        <taxon>Botrylloides</taxon>
    </lineage>
</organism>
<keyword evidence="9 16" id="KW-0249">Electron transport</keyword>
<dbReference type="Pfam" id="PF00361">
    <property type="entry name" value="Proton_antipo_M"/>
    <property type="match status" value="1"/>
</dbReference>
<dbReference type="GO" id="GO:0042773">
    <property type="term" value="P:ATP synthesis coupled electron transport"/>
    <property type="evidence" value="ECO:0007669"/>
    <property type="project" value="InterPro"/>
</dbReference>
<keyword evidence="10 16" id="KW-1133">Transmembrane helix</keyword>
<feature type="transmembrane region" description="Helical" evidence="16">
    <location>
        <begin position="20"/>
        <end position="38"/>
    </location>
</feature>
<dbReference type="Pfam" id="PF01059">
    <property type="entry name" value="Oxidored_q5_N"/>
    <property type="match status" value="1"/>
</dbReference>
<keyword evidence="7 16" id="KW-0812">Transmembrane</keyword>
<evidence type="ECO:0000256" key="3">
    <source>
        <dbReference type="ARBA" id="ARBA00012944"/>
    </source>
</evidence>
<feature type="transmembrane region" description="Helical" evidence="16">
    <location>
        <begin position="58"/>
        <end position="78"/>
    </location>
</feature>
<feature type="transmembrane region" description="Helical" evidence="16">
    <location>
        <begin position="275"/>
        <end position="297"/>
    </location>
</feature>
<evidence type="ECO:0000256" key="11">
    <source>
        <dbReference type="ARBA" id="ARBA00023027"/>
    </source>
</evidence>
<evidence type="ECO:0000256" key="13">
    <source>
        <dbReference type="ARBA" id="ARBA00023128"/>
    </source>
</evidence>
<feature type="transmembrane region" description="Helical" evidence="16">
    <location>
        <begin position="369"/>
        <end position="402"/>
    </location>
</feature>
<dbReference type="PANTHER" id="PTHR43507:SF20">
    <property type="entry name" value="NADH-UBIQUINONE OXIDOREDUCTASE CHAIN 4"/>
    <property type="match status" value="1"/>
</dbReference>
<feature type="domain" description="NADH:ubiquinone oxidoreductase chain 4 N-terminal" evidence="18">
    <location>
        <begin position="20"/>
        <end position="104"/>
    </location>
</feature>